<dbReference type="AlphaFoldDB" id="U1YJT9"/>
<dbReference type="STRING" id="649747.HMPREF0083_00811"/>
<evidence type="ECO:0000313" key="2">
    <source>
        <dbReference type="Proteomes" id="UP000016511"/>
    </source>
</evidence>
<accession>U1YJT9</accession>
<evidence type="ECO:0000313" key="1">
    <source>
        <dbReference type="EMBL" id="ERI11061.1"/>
    </source>
</evidence>
<sequence>MDAPCASAEERPACLFPTAPATPKAIPTSKLSLRSQEWIQTALFQFEVL</sequence>
<dbReference type="EMBL" id="AWSJ01000054">
    <property type="protein sequence ID" value="ERI11061.1"/>
    <property type="molecule type" value="Genomic_DNA"/>
</dbReference>
<proteinExistence type="predicted"/>
<reference evidence="1 2" key="1">
    <citation type="submission" date="2013-08" db="EMBL/GenBank/DDBJ databases">
        <authorList>
            <person name="Weinstock G."/>
            <person name="Sodergren E."/>
            <person name="Wylie T."/>
            <person name="Fulton L."/>
            <person name="Fulton R."/>
            <person name="Fronick C."/>
            <person name="O'Laughlin M."/>
            <person name="Godfrey J."/>
            <person name="Miner T."/>
            <person name="Herter B."/>
            <person name="Appelbaum E."/>
            <person name="Cordes M."/>
            <person name="Lek S."/>
            <person name="Wollam A."/>
            <person name="Pepin K.H."/>
            <person name="Palsikar V.B."/>
            <person name="Mitreva M."/>
            <person name="Wilson R.K."/>
        </authorList>
    </citation>
    <scope>NUCLEOTIDE SEQUENCE [LARGE SCALE GENOMIC DNA]</scope>
    <source>
        <strain evidence="1 2">ATCC 12856</strain>
    </source>
</reference>
<dbReference type="HOGENOM" id="CLU_3131698_0_0_9"/>
<protein>
    <submittedName>
        <fullName evidence="1">Uncharacterized protein</fullName>
    </submittedName>
</protein>
<gene>
    <name evidence="1" type="ORF">HMPREF0083_00811</name>
</gene>
<name>U1YJT9_ANEAE</name>
<dbReference type="Proteomes" id="UP000016511">
    <property type="component" value="Unassembled WGS sequence"/>
</dbReference>
<comment type="caution">
    <text evidence="1">The sequence shown here is derived from an EMBL/GenBank/DDBJ whole genome shotgun (WGS) entry which is preliminary data.</text>
</comment>
<dbReference type="PATRIC" id="fig|649747.3.peg.734"/>
<organism evidence="1 2">
    <name type="scientific">Aneurinibacillus aneurinilyticus ATCC 12856</name>
    <dbReference type="NCBI Taxonomy" id="649747"/>
    <lineage>
        <taxon>Bacteria</taxon>
        <taxon>Bacillati</taxon>
        <taxon>Bacillota</taxon>
        <taxon>Bacilli</taxon>
        <taxon>Bacillales</taxon>
        <taxon>Paenibacillaceae</taxon>
        <taxon>Aneurinibacillus group</taxon>
        <taxon>Aneurinibacillus</taxon>
    </lineage>
</organism>
<keyword evidence="2" id="KW-1185">Reference proteome</keyword>